<protein>
    <submittedName>
        <fullName evidence="2">Uncharacterized protein</fullName>
    </submittedName>
</protein>
<evidence type="ECO:0000256" key="1">
    <source>
        <dbReference type="SAM" id="Coils"/>
    </source>
</evidence>
<feature type="coiled-coil region" evidence="1">
    <location>
        <begin position="66"/>
        <end position="145"/>
    </location>
</feature>
<keyword evidence="3" id="KW-1185">Reference proteome</keyword>
<name>A0A0M0KAQ3_9EUKA</name>
<reference evidence="3" key="1">
    <citation type="journal article" date="2015" name="PLoS Genet.">
        <title>Genome Sequence and Transcriptome Analyses of Chrysochromulina tobin: Metabolic Tools for Enhanced Algal Fitness in the Prominent Order Prymnesiales (Haptophyceae).</title>
        <authorList>
            <person name="Hovde B.T."/>
            <person name="Deodato C.R."/>
            <person name="Hunsperger H.M."/>
            <person name="Ryken S.A."/>
            <person name="Yost W."/>
            <person name="Jha R.K."/>
            <person name="Patterson J."/>
            <person name="Monnat R.J. Jr."/>
            <person name="Barlow S.B."/>
            <person name="Starkenburg S.R."/>
            <person name="Cattolico R.A."/>
        </authorList>
    </citation>
    <scope>NUCLEOTIDE SEQUENCE</scope>
    <source>
        <strain evidence="3">CCMP291</strain>
    </source>
</reference>
<organism evidence="2 3">
    <name type="scientific">Chrysochromulina tobinii</name>
    <dbReference type="NCBI Taxonomy" id="1460289"/>
    <lineage>
        <taxon>Eukaryota</taxon>
        <taxon>Haptista</taxon>
        <taxon>Haptophyta</taxon>
        <taxon>Prymnesiophyceae</taxon>
        <taxon>Prymnesiales</taxon>
        <taxon>Chrysochromulinaceae</taxon>
        <taxon>Chrysochromulina</taxon>
    </lineage>
</organism>
<evidence type="ECO:0000313" key="3">
    <source>
        <dbReference type="Proteomes" id="UP000037460"/>
    </source>
</evidence>
<proteinExistence type="predicted"/>
<comment type="caution">
    <text evidence="2">The sequence shown here is derived from an EMBL/GenBank/DDBJ whole genome shotgun (WGS) entry which is preliminary data.</text>
</comment>
<dbReference type="AlphaFoldDB" id="A0A0M0KAQ3"/>
<dbReference type="Proteomes" id="UP000037460">
    <property type="component" value="Unassembled WGS sequence"/>
</dbReference>
<gene>
    <name evidence="2" type="ORF">Ctob_015616</name>
</gene>
<dbReference type="EMBL" id="JWZX01000720">
    <property type="protein sequence ID" value="KOO35879.1"/>
    <property type="molecule type" value="Genomic_DNA"/>
</dbReference>
<accession>A0A0M0KAQ3</accession>
<sequence>MRADIALQAAISTRRKPELEAAIASHGPTGSRSVVESLKQAIGAAAAVVGRVESADVEANKARPLLEAALAAEDAATTQLQLAEAEAGAAEGMHTLGDQLDEACNEARGQVLDLERELQAAKAQQEELKGILEQNELALDEASKQDRMASFDLMTRSNSVTAAQKQKALDTLAAETAKLAATKAQLAAASQRVASLVGSLQKQTLKAEEIADELRRELERYTTEMRLLRARMLQAREARTQAEDDRRAAERAATLAASHVKEAISELFSAVSALGDLLAKCSPSVAQEAEAKRQLLANTALKSSLHAGDGAALAAAAQTYLPYCSREVALMVQQALDKALHELLSTGDGAALSAAAPVSVHCSPDVAQAVHELLAAVGEMEEGLQRAMGSGDVNAMIAALQQHGEAIRWCPRRVGECEAKVLEHALASRDALRIGSWLQRIERRLSPAVVASAHDALRTILTADAALKRSIGSGELFTSALGDLLTKCSPSVAQEAEAKRQLLANTALKSSLHAGDGAALAAAAQTYLPYCSREVALVVQQTLGAVGAVEKMLQAALLSDHVPGLEQALQYADPKWNPSGVAACKARLEARLWEARRDDVEHVRRMRAKNVGPGQMDRVRKSIWYTLDQLAAFVDVSAPDWSIVGDTWVVG</sequence>
<evidence type="ECO:0000313" key="2">
    <source>
        <dbReference type="EMBL" id="KOO35879.1"/>
    </source>
</evidence>
<feature type="coiled-coil region" evidence="1">
    <location>
        <begin position="172"/>
        <end position="252"/>
    </location>
</feature>
<keyword evidence="1" id="KW-0175">Coiled coil</keyword>